<dbReference type="AlphaFoldDB" id="A0A8B2NUW3"/>
<dbReference type="SUPFAM" id="SSF48576">
    <property type="entry name" value="Terpenoid synthases"/>
    <property type="match status" value="1"/>
</dbReference>
<dbReference type="CDD" id="cd00683">
    <property type="entry name" value="Trans_IPPS_HH"/>
    <property type="match status" value="1"/>
</dbReference>
<dbReference type="SFLD" id="SFLDG01018">
    <property type="entry name" value="Squalene/Phytoene_Synthase_Lik"/>
    <property type="match status" value="1"/>
</dbReference>
<dbReference type="InterPro" id="IPR002060">
    <property type="entry name" value="Squ/phyt_synthse"/>
</dbReference>
<accession>A0A8B2NUW3</accession>
<feature type="region of interest" description="Disordered" evidence="6">
    <location>
        <begin position="287"/>
        <end position="312"/>
    </location>
</feature>
<dbReference type="Proteomes" id="UP000249590">
    <property type="component" value="Unassembled WGS sequence"/>
</dbReference>
<evidence type="ECO:0000256" key="1">
    <source>
        <dbReference type="ARBA" id="ARBA00004684"/>
    </source>
</evidence>
<dbReference type="InterPro" id="IPR044843">
    <property type="entry name" value="Trans_IPPS_bact-type"/>
</dbReference>
<dbReference type="RefSeq" id="WP_111349618.1">
    <property type="nucleotide sequence ID" value="NZ_QHHQ01000005.1"/>
</dbReference>
<dbReference type="InterPro" id="IPR033904">
    <property type="entry name" value="Trans_IPPS_HH"/>
</dbReference>
<dbReference type="Pfam" id="PF00494">
    <property type="entry name" value="SQS_PSY"/>
    <property type="match status" value="1"/>
</dbReference>
<evidence type="ECO:0000313" key="8">
    <source>
        <dbReference type="Proteomes" id="UP000249590"/>
    </source>
</evidence>
<dbReference type="FunFam" id="1.10.600.10:FF:000020">
    <property type="entry name" value="Phytoene synthase"/>
    <property type="match status" value="1"/>
</dbReference>
<evidence type="ECO:0000313" key="7">
    <source>
        <dbReference type="EMBL" id="RAH99426.1"/>
    </source>
</evidence>
<evidence type="ECO:0000256" key="5">
    <source>
        <dbReference type="ARBA" id="ARBA00053028"/>
    </source>
</evidence>
<evidence type="ECO:0000256" key="4">
    <source>
        <dbReference type="ARBA" id="ARBA00022746"/>
    </source>
</evidence>
<dbReference type="OrthoDB" id="9807580at2"/>
<keyword evidence="3" id="KW-0808">Transferase</keyword>
<dbReference type="EMBL" id="QHHQ01000005">
    <property type="protein sequence ID" value="RAH99426.1"/>
    <property type="molecule type" value="Genomic_DNA"/>
</dbReference>
<dbReference type="Gene3D" id="1.10.600.10">
    <property type="entry name" value="Farnesyl Diphosphate Synthase"/>
    <property type="match status" value="1"/>
</dbReference>
<evidence type="ECO:0000256" key="3">
    <source>
        <dbReference type="ARBA" id="ARBA00022679"/>
    </source>
</evidence>
<dbReference type="GO" id="GO:0051996">
    <property type="term" value="F:squalene synthase [NAD(P)H] activity"/>
    <property type="evidence" value="ECO:0007669"/>
    <property type="project" value="InterPro"/>
</dbReference>
<dbReference type="GO" id="GO:0016117">
    <property type="term" value="P:carotenoid biosynthetic process"/>
    <property type="evidence" value="ECO:0007669"/>
    <property type="project" value="UniProtKB-KW"/>
</dbReference>
<dbReference type="SFLD" id="SFLDS00005">
    <property type="entry name" value="Isoprenoid_Synthase_Type_I"/>
    <property type="match status" value="1"/>
</dbReference>
<proteinExistence type="inferred from homology"/>
<sequence length="312" mass="32972">MSDAAAARATIARGSRSFAAASTLMPRALRDDVARLYAWCRHADDVIDGQVLGHGERPVDDPAARLAELRRATDEALAGRASSPVFAGFAEVAQRHAIPRALAHDHLDGFAMDVEGRTYETLDDLAAYCYGVAGVVGVMMALVMGVAPGEDDTLDRASDLGLAFQMTNIARDVVADAAVGRIYLPSDWLAEAGVPASPGALGHPGHAGEVHRVAVRLVRAAEPYYRSARAGLMHLPLRARWAVAAASGVYREIGVRRQAAGPEGLAERVGTSGSEKFRLIAGALGPAISPPRASIPRDGLWTRPRRHPSPAT</sequence>
<dbReference type="PANTHER" id="PTHR31480">
    <property type="entry name" value="BIFUNCTIONAL LYCOPENE CYCLASE/PHYTOENE SYNTHASE"/>
    <property type="match status" value="1"/>
</dbReference>
<comment type="pathway">
    <text evidence="1">Carotenoid biosynthesis; phytoene biosynthesis.</text>
</comment>
<dbReference type="InterPro" id="IPR019845">
    <property type="entry name" value="Squalene/phytoene_synthase_CS"/>
</dbReference>
<keyword evidence="4" id="KW-0125">Carotenoid biosynthesis</keyword>
<dbReference type="PROSITE" id="PS01044">
    <property type="entry name" value="SQUALEN_PHYTOEN_SYN_1"/>
    <property type="match status" value="1"/>
</dbReference>
<dbReference type="GO" id="GO:0004311">
    <property type="term" value="F:geranylgeranyl diphosphate synthase activity"/>
    <property type="evidence" value="ECO:0007669"/>
    <property type="project" value="InterPro"/>
</dbReference>
<dbReference type="SFLD" id="SFLDG01212">
    <property type="entry name" value="Phytoene_synthase_like"/>
    <property type="match status" value="1"/>
</dbReference>
<dbReference type="PROSITE" id="PS01045">
    <property type="entry name" value="SQUALEN_PHYTOEN_SYN_2"/>
    <property type="match status" value="1"/>
</dbReference>
<keyword evidence="8" id="KW-1185">Reference proteome</keyword>
<feature type="compositionally biased region" description="Basic residues" evidence="6">
    <location>
        <begin position="303"/>
        <end position="312"/>
    </location>
</feature>
<dbReference type="InterPro" id="IPR008949">
    <property type="entry name" value="Isoprenoid_synthase_dom_sf"/>
</dbReference>
<comment type="caution">
    <text evidence="7">The sequence shown here is derived from an EMBL/GenBank/DDBJ whole genome shotgun (WGS) entry which is preliminary data.</text>
</comment>
<protein>
    <submittedName>
        <fullName evidence="7">Phytoene synthase</fullName>
    </submittedName>
</protein>
<name>A0A8B2NUW3_9HYPH</name>
<evidence type="ECO:0000256" key="2">
    <source>
        <dbReference type="ARBA" id="ARBA00006251"/>
    </source>
</evidence>
<reference evidence="7 8" key="1">
    <citation type="submission" date="2018-05" db="EMBL/GenBank/DDBJ databases">
        <title>Acuticoccus sediminis sp. nov., isolated from deep-sea sediment of Indian Ocean.</title>
        <authorList>
            <person name="Liu X."/>
            <person name="Lai Q."/>
            <person name="Du Y."/>
            <person name="Sun F."/>
            <person name="Zhang X."/>
            <person name="Wang S."/>
            <person name="Shao Z."/>
        </authorList>
    </citation>
    <scope>NUCLEOTIDE SEQUENCE [LARGE SCALE GENOMIC DNA]</scope>
    <source>
        <strain evidence="7 8">PTG4-2</strain>
    </source>
</reference>
<comment type="cofactor">
    <cofactor evidence="5">
        <name>ATP</name>
        <dbReference type="ChEBI" id="CHEBI:30616"/>
    </cofactor>
</comment>
<comment type="similarity">
    <text evidence="2">Belongs to the phytoene/squalene synthase family.</text>
</comment>
<gene>
    <name evidence="7" type="ORF">DLJ53_23170</name>
</gene>
<evidence type="ECO:0000256" key="6">
    <source>
        <dbReference type="SAM" id="MobiDB-lite"/>
    </source>
</evidence>
<organism evidence="7 8">
    <name type="scientific">Acuticoccus sediminis</name>
    <dbReference type="NCBI Taxonomy" id="2184697"/>
    <lineage>
        <taxon>Bacteria</taxon>
        <taxon>Pseudomonadati</taxon>
        <taxon>Pseudomonadota</taxon>
        <taxon>Alphaproteobacteria</taxon>
        <taxon>Hyphomicrobiales</taxon>
        <taxon>Amorphaceae</taxon>
        <taxon>Acuticoccus</taxon>
    </lineage>
</organism>